<dbReference type="InterPro" id="IPR050944">
    <property type="entry name" value="FAM83"/>
</dbReference>
<feature type="region of interest" description="Disordered" evidence="4">
    <location>
        <begin position="1348"/>
        <end position="1456"/>
    </location>
</feature>
<feature type="region of interest" description="Disordered" evidence="4">
    <location>
        <begin position="623"/>
        <end position="680"/>
    </location>
</feature>
<feature type="compositionally biased region" description="Basic and acidic residues" evidence="4">
    <location>
        <begin position="1368"/>
        <end position="1379"/>
    </location>
</feature>
<feature type="compositionally biased region" description="Low complexity" evidence="4">
    <location>
        <begin position="1022"/>
        <end position="1034"/>
    </location>
</feature>
<feature type="compositionally biased region" description="Basic and acidic residues" evidence="4">
    <location>
        <begin position="496"/>
        <end position="505"/>
    </location>
</feature>
<feature type="region of interest" description="Disordered" evidence="4">
    <location>
        <begin position="916"/>
        <end position="946"/>
    </location>
</feature>
<feature type="compositionally biased region" description="Polar residues" evidence="4">
    <location>
        <begin position="1431"/>
        <end position="1456"/>
    </location>
</feature>
<feature type="compositionally biased region" description="Basic and acidic residues" evidence="4">
    <location>
        <begin position="991"/>
        <end position="1004"/>
    </location>
</feature>
<dbReference type="GO" id="GO:0030335">
    <property type="term" value="P:positive regulation of cell migration"/>
    <property type="evidence" value="ECO:0007669"/>
    <property type="project" value="TreeGrafter"/>
</dbReference>
<keyword evidence="7" id="KW-1185">Reference proteome</keyword>
<dbReference type="GO" id="GO:0005737">
    <property type="term" value="C:cytoplasm"/>
    <property type="evidence" value="ECO:0007669"/>
    <property type="project" value="UniProtKB-SubCell"/>
</dbReference>
<dbReference type="SUPFAM" id="SSF56024">
    <property type="entry name" value="Phospholipase D/nuclease"/>
    <property type="match status" value="1"/>
</dbReference>
<evidence type="ECO:0000259" key="5">
    <source>
        <dbReference type="Pfam" id="PF07894"/>
    </source>
</evidence>
<evidence type="ECO:0000313" key="6">
    <source>
        <dbReference type="Ensembl" id="ENSPKIP00000004523.1"/>
    </source>
</evidence>
<sequence>MAHRSQRSSLEDNPFAPNYLPPHYREEYRLAIDALVEHDLEGYYSFLQRAGVVDFLSQLEVERIRNTVQAPRQISQPELLYLESEPDGSSDTYWPVHSDMEAPCLDLGWPMNQGFIGPTEVTTLVNPSDPEMPSIKEQVRRLIRGAQQVIAVVMDMFTDVDIFADLLAAAARRVVVYILLDEQNAHYFSTMVTNCRVNLEMVQSMRVRTVSGSTYFCCTGKSFKGQMMDRFLMVDCKAVLSGNYSFMWTFEKIHRCIAHLFLGELVITFDEEFRILYAQSEPLVIENSLVPVPVPEKSNYGVRQFMNPNPMQMRNSREFLHIESPHFSELLGCPLEDHMEMEHNMPLLRRKDHFRGFQDPETQQVYSNKYSSQQLRMERSFMGYDRSVMAARQMEMNTYKRHCYAEGNQESYSSSRQIMKRRIRYQPEDVESLNSYQREQHYRQSGGSGLGHGMYNKLQTHEHPYADQYSEQYEYQPELEPPDGYNRVLDYVSSDSSREIRHSYEPKPTLVEGHCGQSSTKRPSLGQPYPCQSSPVQSHPPDHKQLFVKSNQDHQPRDPSVKQGLRKWRISSYLSALEDATDEGMPEPLGPDAFDEPVHQSEEESYGLDAEHSKFSARDRPQIPTIRPNLLPRFGKPVLKGSENQPYYGADSQRTTETAEVASDSDSGSASITGGDKAEEVELRKPGEIIRHESFRNRANLSVLRSSRLRSSLIFSSSQLEQHFSTEMKSATELKHNENPVEEKETDPLKTSTVVAEILGKRRFMPREPYDWSIHKQRTVQNASSTSINKTDECTNISVEKMNLYKASSETSLKFIEMPDCTNISENKDISMDPGQDNQANVGPQEKTEITAGETSRPLHGLTSFINMNDPEARLKYFKELAAKRKSSKTENKCEAKNPEPPVKNTDLSQTLFKNSSTTHVGSGTTSVSKEHKIPMDSANGHTTEQHKTVLEEPAKTTEGSHKVAESTISFINMNDPETRFKYFKELAAKRKVSKTENKSETKNPEPPVRNTDLSQIATKNSSTTHVGSGTTSVSKEHRIPMDSANEHTTEQHKTVLEEPAKTTEGSHKVSESTTSFINMNDPETRFKYFKELAAKRKVSKTENRFEPKNPEPPVRNIDQSQTLTYNSLTTHVESGTTSHSEEHIKLMDSVNEHSKEKRKIVQEEPAKMTEGFMNMNDPETRFLYFKELAAKRKASKIASESVAKPSLNTTDPSEASADSLGIKPEISVTGSKPNVSISEVSQSQAVVPLVPEPLTLDHLEQDIKNASQQELNRIAEMVKKEPAVKQQPSVLDEQDTLRAFMSTSTTASALSCNEELLRDATDTQKTQLMKSRHHNASNIFFCEPSKALDKSQGSGSSPDTVPLTGDSKQDFEVHDHLDSQVQKVKGREGDAKPVTENVTTVITGTEKSEQLASEAEHVSMPESSVDVPGTAQSKGEDVNQSAHVLTSSRNSQSRYQAATTSILYSSNLRDDTKVILERISANSQSRMELAKQAAPITDDAKEGENAHGADKAPESVAAGQSTSHVQHNRANPQDREVLLKRMESMRKEKKVYSRFEMGS</sequence>
<feature type="compositionally biased region" description="Low complexity" evidence="4">
    <location>
        <begin position="916"/>
        <end position="928"/>
    </location>
</feature>
<dbReference type="PANTHER" id="PTHR16181:SF16">
    <property type="entry name" value="FAMILY WITH SEQUENCE SIMILARITY 83 MEMBER HA"/>
    <property type="match status" value="1"/>
</dbReference>
<protein>
    <recommendedName>
        <fullName evidence="5">Scaffolding anchor of CK1 domain-containing protein</fullName>
    </recommendedName>
</protein>
<dbReference type="OrthoDB" id="8968897at2759"/>
<dbReference type="Pfam" id="PF07894">
    <property type="entry name" value="SACK1"/>
    <property type="match status" value="1"/>
</dbReference>
<dbReference type="KEGG" id="pki:111851150"/>
<accession>A0A3B3QEF1</accession>
<feature type="compositionally biased region" description="Basic and acidic residues" evidence="4">
    <location>
        <begin position="1499"/>
        <end position="1514"/>
    </location>
</feature>
<dbReference type="InterPro" id="IPR012461">
    <property type="entry name" value="SACK1"/>
</dbReference>
<feature type="compositionally biased region" description="Polar residues" evidence="4">
    <location>
        <begin position="1519"/>
        <end position="1532"/>
    </location>
</feature>
<evidence type="ECO:0000256" key="2">
    <source>
        <dbReference type="ARBA" id="ARBA00006937"/>
    </source>
</evidence>
<reference evidence="6" key="1">
    <citation type="submission" date="2025-08" db="UniProtKB">
        <authorList>
            <consortium name="Ensembl"/>
        </authorList>
    </citation>
    <scope>IDENTIFICATION</scope>
</reference>
<dbReference type="GO" id="GO:0007165">
    <property type="term" value="P:signal transduction"/>
    <property type="evidence" value="ECO:0007669"/>
    <property type="project" value="TreeGrafter"/>
</dbReference>
<dbReference type="STRING" id="1676925.ENSPKIP00000004523"/>
<evidence type="ECO:0000256" key="4">
    <source>
        <dbReference type="SAM" id="MobiDB-lite"/>
    </source>
</evidence>
<dbReference type="Ensembl" id="ENSPKIT00000028507.1">
    <property type="protein sequence ID" value="ENSPKIP00000004523.1"/>
    <property type="gene ID" value="ENSPKIG00000021594.1"/>
</dbReference>
<feature type="region of interest" description="Disordered" evidence="4">
    <location>
        <begin position="1485"/>
        <end position="1537"/>
    </location>
</feature>
<feature type="region of interest" description="Disordered" evidence="4">
    <location>
        <begin position="494"/>
        <end position="544"/>
    </location>
</feature>
<dbReference type="PANTHER" id="PTHR16181">
    <property type="entry name" value="PROTEIN FAM83A-RELATED"/>
    <property type="match status" value="1"/>
</dbReference>
<reference evidence="6" key="2">
    <citation type="submission" date="2025-09" db="UniProtKB">
        <authorList>
            <consortium name="Ensembl"/>
        </authorList>
    </citation>
    <scope>IDENTIFICATION</scope>
</reference>
<evidence type="ECO:0000313" key="7">
    <source>
        <dbReference type="Proteomes" id="UP000261540"/>
    </source>
</evidence>
<feature type="region of interest" description="Disordered" evidence="4">
    <location>
        <begin position="991"/>
        <end position="1074"/>
    </location>
</feature>
<dbReference type="GO" id="GO:0045095">
    <property type="term" value="C:keratin filament"/>
    <property type="evidence" value="ECO:0007669"/>
    <property type="project" value="TreeGrafter"/>
</dbReference>
<feature type="compositionally biased region" description="Basic and acidic residues" evidence="4">
    <location>
        <begin position="1407"/>
        <end position="1420"/>
    </location>
</feature>
<evidence type="ECO:0000256" key="1">
    <source>
        <dbReference type="ARBA" id="ARBA00004496"/>
    </source>
</evidence>
<comment type="similarity">
    <text evidence="2">Belongs to the FAM83 family.</text>
</comment>
<feature type="compositionally biased region" description="Polar residues" evidence="4">
    <location>
        <begin position="1012"/>
        <end position="1021"/>
    </location>
</feature>
<dbReference type="Gene3D" id="3.30.870.10">
    <property type="entry name" value="Endonuclease Chain A"/>
    <property type="match status" value="1"/>
</dbReference>
<keyword evidence="3" id="KW-0963">Cytoplasm</keyword>
<dbReference type="GO" id="GO:0045104">
    <property type="term" value="P:intermediate filament cytoskeleton organization"/>
    <property type="evidence" value="ECO:0007669"/>
    <property type="project" value="TreeGrafter"/>
</dbReference>
<proteinExistence type="inferred from homology"/>
<feature type="compositionally biased region" description="Polar residues" evidence="4">
    <location>
        <begin position="1397"/>
        <end position="1406"/>
    </location>
</feature>
<feature type="region of interest" description="Disordered" evidence="4">
    <location>
        <begin position="429"/>
        <end position="456"/>
    </location>
</feature>
<feature type="region of interest" description="Disordered" evidence="4">
    <location>
        <begin position="1198"/>
        <end position="1220"/>
    </location>
</feature>
<dbReference type="FunFam" id="3.30.870.10:FF:000004">
    <property type="entry name" value="protein FAM83H isoform X2"/>
    <property type="match status" value="1"/>
</dbReference>
<feature type="domain" description="Scaffolding anchor of CK1" evidence="5">
    <location>
        <begin position="14"/>
        <end position="282"/>
    </location>
</feature>
<feature type="compositionally biased region" description="Basic and acidic residues" evidence="4">
    <location>
        <begin position="1035"/>
        <end position="1071"/>
    </location>
</feature>
<evidence type="ECO:0000256" key="3">
    <source>
        <dbReference type="ARBA" id="ARBA00022490"/>
    </source>
</evidence>
<feature type="region of interest" description="Disordered" evidence="4">
    <location>
        <begin position="889"/>
        <end position="908"/>
    </location>
</feature>
<comment type="subcellular location">
    <subcellularLocation>
        <location evidence="1">Cytoplasm</location>
    </subcellularLocation>
</comment>
<feature type="compositionally biased region" description="Polar residues" evidence="4">
    <location>
        <begin position="652"/>
        <end position="672"/>
    </location>
</feature>
<feature type="compositionally biased region" description="Basic and acidic residues" evidence="4">
    <location>
        <begin position="889"/>
        <end position="898"/>
    </location>
</feature>
<dbReference type="GeneTree" id="ENSGT00940000159342"/>
<dbReference type="GO" id="GO:1990254">
    <property type="term" value="F:keratin filament binding"/>
    <property type="evidence" value="ECO:0007669"/>
    <property type="project" value="TreeGrafter"/>
</dbReference>
<name>A0A3B3QEF1_9TELE</name>
<organism evidence="6 7">
    <name type="scientific">Paramormyrops kingsleyae</name>
    <dbReference type="NCBI Taxonomy" id="1676925"/>
    <lineage>
        <taxon>Eukaryota</taxon>
        <taxon>Metazoa</taxon>
        <taxon>Chordata</taxon>
        <taxon>Craniata</taxon>
        <taxon>Vertebrata</taxon>
        <taxon>Euteleostomi</taxon>
        <taxon>Actinopterygii</taxon>
        <taxon>Neopterygii</taxon>
        <taxon>Teleostei</taxon>
        <taxon>Osteoglossocephala</taxon>
        <taxon>Osteoglossomorpha</taxon>
        <taxon>Osteoglossiformes</taxon>
        <taxon>Mormyridae</taxon>
        <taxon>Paramormyrops</taxon>
    </lineage>
</organism>
<dbReference type="GO" id="GO:0044380">
    <property type="term" value="P:protein localization to cytoskeleton"/>
    <property type="evidence" value="ECO:0007669"/>
    <property type="project" value="TreeGrafter"/>
</dbReference>
<dbReference type="Proteomes" id="UP000261540">
    <property type="component" value="Unplaced"/>
</dbReference>
<dbReference type="GO" id="GO:0019901">
    <property type="term" value="F:protein kinase binding"/>
    <property type="evidence" value="ECO:0007669"/>
    <property type="project" value="TreeGrafter"/>
</dbReference>